<comment type="caution">
    <text evidence="2">The sequence shown here is derived from an EMBL/GenBank/DDBJ whole genome shotgun (WGS) entry which is preliminary data.</text>
</comment>
<sequence length="72" mass="8700">MYGKYYHEQFKAIKYVGAFFWAIKGYSITADSFQQDHVYPLLWQILSILAWLVWLFLLWAIYKELKKAFGKN</sequence>
<evidence type="ECO:0000256" key="1">
    <source>
        <dbReference type="SAM" id="Phobius"/>
    </source>
</evidence>
<keyword evidence="1" id="KW-0472">Membrane</keyword>
<name>A0A2S7KT20_9FLAO</name>
<dbReference type="RefSeq" id="WP_104813676.1">
    <property type="nucleotide sequence ID" value="NZ_MQUB01000001.1"/>
</dbReference>
<protein>
    <submittedName>
        <fullName evidence="2">Uncharacterized protein</fullName>
    </submittedName>
</protein>
<feature type="transmembrane region" description="Helical" evidence="1">
    <location>
        <begin position="12"/>
        <end position="29"/>
    </location>
</feature>
<reference evidence="2 3" key="1">
    <citation type="submission" date="2016-11" db="EMBL/GenBank/DDBJ databases">
        <title>Trade-off between light-utilization and light-protection in marine flavobacteria.</title>
        <authorList>
            <person name="Kumagai Y."/>
        </authorList>
    </citation>
    <scope>NUCLEOTIDE SEQUENCE [LARGE SCALE GENOMIC DNA]</scope>
    <source>
        <strain evidence="2 3">NBRC 107741</strain>
    </source>
</reference>
<dbReference type="AlphaFoldDB" id="A0A2S7KT20"/>
<dbReference type="EMBL" id="MQUB01000001">
    <property type="protein sequence ID" value="PQB05728.1"/>
    <property type="molecule type" value="Genomic_DNA"/>
</dbReference>
<proteinExistence type="predicted"/>
<evidence type="ECO:0000313" key="2">
    <source>
        <dbReference type="EMBL" id="PQB05728.1"/>
    </source>
</evidence>
<dbReference type="Proteomes" id="UP000239800">
    <property type="component" value="Unassembled WGS sequence"/>
</dbReference>
<keyword evidence="1" id="KW-1133">Transmembrane helix</keyword>
<accession>A0A2S7KT20</accession>
<gene>
    <name evidence="2" type="ORF">BST85_13085</name>
</gene>
<feature type="transmembrane region" description="Helical" evidence="1">
    <location>
        <begin position="41"/>
        <end position="62"/>
    </location>
</feature>
<keyword evidence="3" id="KW-1185">Reference proteome</keyword>
<organism evidence="2 3">
    <name type="scientific">Aureitalea marina</name>
    <dbReference type="NCBI Taxonomy" id="930804"/>
    <lineage>
        <taxon>Bacteria</taxon>
        <taxon>Pseudomonadati</taxon>
        <taxon>Bacteroidota</taxon>
        <taxon>Flavobacteriia</taxon>
        <taxon>Flavobacteriales</taxon>
        <taxon>Flavobacteriaceae</taxon>
        <taxon>Aureitalea</taxon>
    </lineage>
</organism>
<keyword evidence="1" id="KW-0812">Transmembrane</keyword>
<evidence type="ECO:0000313" key="3">
    <source>
        <dbReference type="Proteomes" id="UP000239800"/>
    </source>
</evidence>